<dbReference type="EMBL" id="BGZK01001845">
    <property type="protein sequence ID" value="GBP87229.1"/>
    <property type="molecule type" value="Genomic_DNA"/>
</dbReference>
<name>A0A4C1ZJZ0_EUMVA</name>
<evidence type="ECO:0000313" key="2">
    <source>
        <dbReference type="Proteomes" id="UP000299102"/>
    </source>
</evidence>
<sequence length="241" mass="26260">MRLQYEGVLPGRSDKVVRNRYWKQDEEQNRKSRPDEDGIKNGTMVGIECGNKIRTKSMFGIGIRNSAEPVSVGSSACAFGASGGLLGERVTVFLASHAASAAPRRGAIACRPRARPARPRAVVARSRLSRCVFYHEARYHVARGRLGGHYLFLTSAARRPLVVSARVGGPIEDPILDELVGELLSLVKLYLLRVACRSRPPTRSKPARGCKETYAVNHDSDSESTLDSDSASLLISITVSV</sequence>
<keyword evidence="2" id="KW-1185">Reference proteome</keyword>
<comment type="caution">
    <text evidence="1">The sequence shown here is derived from an EMBL/GenBank/DDBJ whole genome shotgun (WGS) entry which is preliminary data.</text>
</comment>
<accession>A0A4C1ZJZ0</accession>
<proteinExistence type="predicted"/>
<organism evidence="1 2">
    <name type="scientific">Eumeta variegata</name>
    <name type="common">Bagworm moth</name>
    <name type="synonym">Eumeta japonica</name>
    <dbReference type="NCBI Taxonomy" id="151549"/>
    <lineage>
        <taxon>Eukaryota</taxon>
        <taxon>Metazoa</taxon>
        <taxon>Ecdysozoa</taxon>
        <taxon>Arthropoda</taxon>
        <taxon>Hexapoda</taxon>
        <taxon>Insecta</taxon>
        <taxon>Pterygota</taxon>
        <taxon>Neoptera</taxon>
        <taxon>Endopterygota</taxon>
        <taxon>Lepidoptera</taxon>
        <taxon>Glossata</taxon>
        <taxon>Ditrysia</taxon>
        <taxon>Tineoidea</taxon>
        <taxon>Psychidae</taxon>
        <taxon>Oiketicinae</taxon>
        <taxon>Eumeta</taxon>
    </lineage>
</organism>
<gene>
    <name evidence="1" type="ORF">EVAR_59125_1</name>
</gene>
<evidence type="ECO:0000313" key="1">
    <source>
        <dbReference type="EMBL" id="GBP87229.1"/>
    </source>
</evidence>
<protein>
    <submittedName>
        <fullName evidence="1">Uncharacterized protein</fullName>
    </submittedName>
</protein>
<reference evidence="1 2" key="1">
    <citation type="journal article" date="2019" name="Commun. Biol.">
        <title>The bagworm genome reveals a unique fibroin gene that provides high tensile strength.</title>
        <authorList>
            <person name="Kono N."/>
            <person name="Nakamura H."/>
            <person name="Ohtoshi R."/>
            <person name="Tomita M."/>
            <person name="Numata K."/>
            <person name="Arakawa K."/>
        </authorList>
    </citation>
    <scope>NUCLEOTIDE SEQUENCE [LARGE SCALE GENOMIC DNA]</scope>
</reference>
<dbReference type="AlphaFoldDB" id="A0A4C1ZJZ0"/>
<dbReference type="Proteomes" id="UP000299102">
    <property type="component" value="Unassembled WGS sequence"/>
</dbReference>